<evidence type="ECO:0000313" key="3">
    <source>
        <dbReference type="EMBL" id="OGK16085.1"/>
    </source>
</evidence>
<gene>
    <name evidence="3" type="ORF">A2774_01800</name>
</gene>
<evidence type="ECO:0000259" key="2">
    <source>
        <dbReference type="PROSITE" id="PS50894"/>
    </source>
</evidence>
<evidence type="ECO:0000256" key="1">
    <source>
        <dbReference type="PROSITE-ProRule" id="PRU00110"/>
    </source>
</evidence>
<organism evidence="3 4">
    <name type="scientific">Candidatus Roizmanbacteria bacterium RIFCSPHIGHO2_01_FULL_39_12c</name>
    <dbReference type="NCBI Taxonomy" id="1802031"/>
    <lineage>
        <taxon>Bacteria</taxon>
        <taxon>Candidatus Roizmaniibacteriota</taxon>
    </lineage>
</organism>
<protein>
    <recommendedName>
        <fullName evidence="2">HPt domain-containing protein</fullName>
    </recommendedName>
</protein>
<dbReference type="GO" id="GO:0000160">
    <property type="term" value="P:phosphorelay signal transduction system"/>
    <property type="evidence" value="ECO:0007669"/>
    <property type="project" value="InterPro"/>
</dbReference>
<accession>A0A1F7GBD4</accession>
<dbReference type="CDD" id="cd00088">
    <property type="entry name" value="HPT"/>
    <property type="match status" value="1"/>
</dbReference>
<evidence type="ECO:0000313" key="4">
    <source>
        <dbReference type="Proteomes" id="UP000177208"/>
    </source>
</evidence>
<feature type="modified residue" description="Phosphohistidine" evidence="1">
    <location>
        <position position="49"/>
    </location>
</feature>
<dbReference type="Gene3D" id="1.20.120.160">
    <property type="entry name" value="HPT domain"/>
    <property type="match status" value="1"/>
</dbReference>
<dbReference type="SMART" id="SM00073">
    <property type="entry name" value="HPT"/>
    <property type="match status" value="1"/>
</dbReference>
<feature type="domain" description="HPt" evidence="2">
    <location>
        <begin position="2"/>
        <end position="106"/>
    </location>
</feature>
<comment type="caution">
    <text evidence="3">The sequence shown here is derived from an EMBL/GenBank/DDBJ whole genome shotgun (WGS) entry which is preliminary data.</text>
</comment>
<dbReference type="InterPro" id="IPR008207">
    <property type="entry name" value="Sig_transdc_His_kin_Hpt_dom"/>
</dbReference>
<dbReference type="Pfam" id="PF01627">
    <property type="entry name" value="Hpt"/>
    <property type="match status" value="1"/>
</dbReference>
<name>A0A1F7GBD4_9BACT</name>
<sequence length="129" mass="15218">MPNPDLTTYKTLYLQTAREHLRDLKKDLTLLNQTPQDQHLVYEIFRLFHSLKSQNYFMGFQNTGNFCKTLETYFRKIKDGFTAYHPAVSNIIIESIVQIENSLNMIEKNGLEKDLHFEISSFEKRLGLQ</sequence>
<dbReference type="PROSITE" id="PS50894">
    <property type="entry name" value="HPT"/>
    <property type="match status" value="1"/>
</dbReference>
<keyword evidence="1" id="KW-0597">Phosphoprotein</keyword>
<proteinExistence type="predicted"/>
<dbReference type="AlphaFoldDB" id="A0A1F7GBD4"/>
<dbReference type="Proteomes" id="UP000177208">
    <property type="component" value="Unassembled WGS sequence"/>
</dbReference>
<dbReference type="SUPFAM" id="SSF47226">
    <property type="entry name" value="Histidine-containing phosphotransfer domain, HPT domain"/>
    <property type="match status" value="1"/>
</dbReference>
<dbReference type="InterPro" id="IPR036641">
    <property type="entry name" value="HPT_dom_sf"/>
</dbReference>
<dbReference type="EMBL" id="MFZG01000027">
    <property type="protein sequence ID" value="OGK16085.1"/>
    <property type="molecule type" value="Genomic_DNA"/>
</dbReference>
<reference evidence="3 4" key="1">
    <citation type="journal article" date="2016" name="Nat. Commun.">
        <title>Thousands of microbial genomes shed light on interconnected biogeochemical processes in an aquifer system.</title>
        <authorList>
            <person name="Anantharaman K."/>
            <person name="Brown C.T."/>
            <person name="Hug L.A."/>
            <person name="Sharon I."/>
            <person name="Castelle C.J."/>
            <person name="Probst A.J."/>
            <person name="Thomas B.C."/>
            <person name="Singh A."/>
            <person name="Wilkins M.J."/>
            <person name="Karaoz U."/>
            <person name="Brodie E.L."/>
            <person name="Williams K.H."/>
            <person name="Hubbard S.S."/>
            <person name="Banfield J.F."/>
        </authorList>
    </citation>
    <scope>NUCLEOTIDE SEQUENCE [LARGE SCALE GENOMIC DNA]</scope>
</reference>